<organism evidence="4 5">
    <name type="scientific">Mya arenaria</name>
    <name type="common">Soft-shell clam</name>
    <dbReference type="NCBI Taxonomy" id="6604"/>
    <lineage>
        <taxon>Eukaryota</taxon>
        <taxon>Metazoa</taxon>
        <taxon>Spiralia</taxon>
        <taxon>Lophotrochozoa</taxon>
        <taxon>Mollusca</taxon>
        <taxon>Bivalvia</taxon>
        <taxon>Autobranchia</taxon>
        <taxon>Heteroconchia</taxon>
        <taxon>Euheterodonta</taxon>
        <taxon>Imparidentia</taxon>
        <taxon>Neoheterodontei</taxon>
        <taxon>Myida</taxon>
        <taxon>Myoidea</taxon>
        <taxon>Myidae</taxon>
        <taxon>Mya</taxon>
    </lineage>
</organism>
<feature type="non-terminal residue" evidence="4">
    <location>
        <position position="876"/>
    </location>
</feature>
<evidence type="ECO:0000256" key="2">
    <source>
        <dbReference type="PROSITE-ProRule" id="PRU00196"/>
    </source>
</evidence>
<feature type="domain" description="SRCR" evidence="3">
    <location>
        <begin position="599"/>
        <end position="696"/>
    </location>
</feature>
<protein>
    <submittedName>
        <fullName evidence="4">DMBT1-like protein</fullName>
    </submittedName>
</protein>
<name>A0ABY7FT39_MYAAR</name>
<dbReference type="EMBL" id="CP111024">
    <property type="protein sequence ID" value="WAR24046.1"/>
    <property type="molecule type" value="Genomic_DNA"/>
</dbReference>
<evidence type="ECO:0000313" key="5">
    <source>
        <dbReference type="Proteomes" id="UP001164746"/>
    </source>
</evidence>
<feature type="disulfide bond" evidence="2">
    <location>
        <begin position="193"/>
        <end position="203"/>
    </location>
</feature>
<dbReference type="PANTHER" id="PTHR48071:SF18">
    <property type="entry name" value="DELETED IN MALIGNANT BRAIN TUMORS 1 PROTEIN-RELATED"/>
    <property type="match status" value="1"/>
</dbReference>
<dbReference type="SUPFAM" id="SSF56487">
    <property type="entry name" value="SRCR-like"/>
    <property type="match status" value="7"/>
</dbReference>
<feature type="domain" description="SRCR" evidence="3">
    <location>
        <begin position="491"/>
        <end position="590"/>
    </location>
</feature>
<dbReference type="PANTHER" id="PTHR48071">
    <property type="entry name" value="SRCR DOMAIN-CONTAINING PROTEIN"/>
    <property type="match status" value="1"/>
</dbReference>
<feature type="disulfide bond" evidence="2">
    <location>
        <begin position="667"/>
        <end position="677"/>
    </location>
</feature>
<keyword evidence="1 2" id="KW-1015">Disulfide bond</keyword>
<dbReference type="InterPro" id="IPR036772">
    <property type="entry name" value="SRCR-like_dom_sf"/>
</dbReference>
<dbReference type="PRINTS" id="PR00258">
    <property type="entry name" value="SPERACTRCPTR"/>
</dbReference>
<evidence type="ECO:0000313" key="4">
    <source>
        <dbReference type="EMBL" id="WAR24046.1"/>
    </source>
</evidence>
<dbReference type="SMART" id="SM00032">
    <property type="entry name" value="CCP"/>
    <property type="match status" value="3"/>
</dbReference>
<dbReference type="InterPro" id="IPR000436">
    <property type="entry name" value="Sushi_SCR_CCP_dom"/>
</dbReference>
<proteinExistence type="predicted"/>
<dbReference type="Proteomes" id="UP001164746">
    <property type="component" value="Chromosome 13"/>
</dbReference>
<dbReference type="PROSITE" id="PS50287">
    <property type="entry name" value="SRCR_2"/>
    <property type="match status" value="7"/>
</dbReference>
<gene>
    <name evidence="4" type="ORF">MAR_037715</name>
</gene>
<comment type="caution">
    <text evidence="2">Lacks conserved residue(s) required for the propagation of feature annotation.</text>
</comment>
<dbReference type="Gene3D" id="2.10.70.10">
    <property type="entry name" value="Complement Module, domain 1"/>
    <property type="match status" value="1"/>
</dbReference>
<feature type="domain" description="SRCR" evidence="3">
    <location>
        <begin position="740"/>
        <end position="838"/>
    </location>
</feature>
<feature type="domain" description="SRCR" evidence="3">
    <location>
        <begin position="1"/>
        <end position="54"/>
    </location>
</feature>
<feature type="disulfide bond" evidence="2">
    <location>
        <begin position="24"/>
        <end position="34"/>
    </location>
</feature>
<dbReference type="InterPro" id="IPR001190">
    <property type="entry name" value="SRCR"/>
</dbReference>
<dbReference type="PROSITE" id="PS00420">
    <property type="entry name" value="SRCR_1"/>
    <property type="match status" value="2"/>
</dbReference>
<feature type="domain" description="SRCR" evidence="3">
    <location>
        <begin position="231"/>
        <end position="353"/>
    </location>
</feature>
<feature type="domain" description="SRCR" evidence="3">
    <location>
        <begin position="388"/>
        <end position="482"/>
    </location>
</feature>
<keyword evidence="5" id="KW-1185">Reference proteome</keyword>
<dbReference type="Gene3D" id="3.10.250.10">
    <property type="entry name" value="SRCR-like domain"/>
    <property type="match status" value="7"/>
</dbReference>
<accession>A0ABY7FT39</accession>
<sequence>ATGFLHHSRRGQGSGPIYLRNLACNGHETNINQCAYGIDVSACTHSDDVSVICSECGAINVTNGRPDSISSTGTSLTISCKDGFNADTYSSVCEVRTWTNNPIFCRSSLKIQSMRLANGIGLYDGRVELQVNGSWGTICGLSSLSSQTTYYFSTEEAEVICYSMFGKRSITSYDYYSRYGQGNGTVYIDQLRCNGNEESILDCNYVLNTTCSHYYDASVACNLAPLNFTDIRLIGNDSDAGRVEIKANNTWGTVCPNGIATNTANFICKMLNMSFTHFLTSWYDPGSAPILVDYLSCSSYYTTLTQCSHTSPYRGYYTKGDILSLICSDCGEANVVHGKITNYHNKTLTVTCNEGYDPPTIILHCVDGGWSGNATCIAAGYPLAIQDVRLSHGPYHGRVEVKVNNTWGTICGNEYDYRDAGVICKMFGVSRSSYGKATYGRGQGPIYMTNMGCTGSEKDIRNCSYAVKNNCTHSTDASVLCYGLPLNISEARIIDGPSQYIGRAEIKVNGTWGTMCDRSFSSYKDSYHLFCKMLGLKGAEFYSNSRYGQGSGPVYIDEIMCYPSTASLNECRYRSYNVCSHQRDVSIACYGPPLNISEVRLVNGTGPDDGRAEILINGKWGTICDDSFNINDTEAFCTMLGKKGAQFFTAAYHGQGTGPVHIDRLDCNSSSQSLSDCPYLYTNTCSHARDVSVGSILYADCSYYKKYVGVLELTCDNFTKKWITNGECQEYRFPLEVTDIRLVNGSAPGTGRVELKSMNTWGTICGDGFDINAANAICQMTGYPPAKTFYKSAHFGPGFGPIFIDDLACNANATHINNCSYITEDNCNHNNDISVVCTDCGNPTPANGFVNSTQSHLGAKVHVGCNNGYRLNGSET</sequence>
<dbReference type="SMART" id="SM00202">
    <property type="entry name" value="SR"/>
    <property type="match status" value="6"/>
</dbReference>
<feature type="disulfide bond" evidence="2">
    <location>
        <begin position="453"/>
        <end position="463"/>
    </location>
</feature>
<feature type="disulfide bond" evidence="2">
    <location>
        <begin position="809"/>
        <end position="819"/>
    </location>
</feature>
<dbReference type="Pfam" id="PF00530">
    <property type="entry name" value="SRCR"/>
    <property type="match status" value="7"/>
</dbReference>
<evidence type="ECO:0000259" key="3">
    <source>
        <dbReference type="PROSITE" id="PS50287"/>
    </source>
</evidence>
<feature type="non-terminal residue" evidence="4">
    <location>
        <position position="1"/>
    </location>
</feature>
<feature type="domain" description="SRCR" evidence="3">
    <location>
        <begin position="114"/>
        <end position="222"/>
    </location>
</feature>
<evidence type="ECO:0000256" key="1">
    <source>
        <dbReference type="ARBA" id="ARBA00023157"/>
    </source>
</evidence>
<feature type="disulfide bond" evidence="2">
    <location>
        <begin position="297"/>
        <end position="307"/>
    </location>
</feature>
<feature type="disulfide bond" evidence="2">
    <location>
        <begin position="561"/>
        <end position="571"/>
    </location>
</feature>
<reference evidence="4" key="1">
    <citation type="submission" date="2022-11" db="EMBL/GenBank/DDBJ databases">
        <title>Centuries of genome instability and evolution in soft-shell clam transmissible cancer (bioRxiv).</title>
        <authorList>
            <person name="Hart S.F.M."/>
            <person name="Yonemitsu M.A."/>
            <person name="Giersch R.M."/>
            <person name="Beal B.F."/>
            <person name="Arriagada G."/>
            <person name="Davis B.W."/>
            <person name="Ostrander E.A."/>
            <person name="Goff S.P."/>
            <person name="Metzger M.J."/>
        </authorList>
    </citation>
    <scope>NUCLEOTIDE SEQUENCE</scope>
    <source>
        <strain evidence="4">MELC-2E11</strain>
        <tissue evidence="4">Siphon/mantle</tissue>
    </source>
</reference>